<reference evidence="9 10" key="1">
    <citation type="journal article" date="2019" name="Int. J. Syst. Evol. Microbiol.">
        <title>The Global Catalogue of Microorganisms (GCM) 10K type strain sequencing project: providing services to taxonomists for standard genome sequencing and annotation.</title>
        <authorList>
            <consortium name="The Broad Institute Genomics Platform"/>
            <consortium name="The Broad Institute Genome Sequencing Center for Infectious Disease"/>
            <person name="Wu L."/>
            <person name="Ma J."/>
        </authorList>
    </citation>
    <scope>NUCLEOTIDE SEQUENCE [LARGE SCALE GENOMIC DNA]</scope>
    <source>
        <strain evidence="9 10">JCM 15900</strain>
    </source>
</reference>
<feature type="transmembrane region" description="Helical" evidence="8">
    <location>
        <begin position="433"/>
        <end position="456"/>
    </location>
</feature>
<feature type="transmembrane region" description="Helical" evidence="8">
    <location>
        <begin position="128"/>
        <end position="149"/>
    </location>
</feature>
<evidence type="ECO:0000256" key="5">
    <source>
        <dbReference type="ARBA" id="ARBA00022984"/>
    </source>
</evidence>
<evidence type="ECO:0000256" key="1">
    <source>
        <dbReference type="ARBA" id="ARBA00004651"/>
    </source>
</evidence>
<feature type="transmembrane region" description="Helical" evidence="8">
    <location>
        <begin position="500"/>
        <end position="526"/>
    </location>
</feature>
<evidence type="ECO:0000313" key="10">
    <source>
        <dbReference type="Proteomes" id="UP001500984"/>
    </source>
</evidence>
<dbReference type="CDD" id="cd13123">
    <property type="entry name" value="MATE_MurJ_like"/>
    <property type="match status" value="1"/>
</dbReference>
<keyword evidence="2" id="KW-1003">Cell membrane</keyword>
<dbReference type="NCBIfam" id="TIGR01695">
    <property type="entry name" value="murJ_mviN"/>
    <property type="match status" value="1"/>
</dbReference>
<feature type="transmembrane region" description="Helical" evidence="8">
    <location>
        <begin position="21"/>
        <end position="46"/>
    </location>
</feature>
<keyword evidence="3 8" id="KW-0812">Transmembrane</keyword>
<dbReference type="PANTHER" id="PTHR47019">
    <property type="entry name" value="LIPID II FLIPPASE MURJ"/>
    <property type="match status" value="1"/>
</dbReference>
<evidence type="ECO:0000256" key="7">
    <source>
        <dbReference type="ARBA" id="ARBA00023136"/>
    </source>
</evidence>
<comment type="subcellular location">
    <subcellularLocation>
        <location evidence="1">Cell membrane</location>
        <topology evidence="1">Multi-pass membrane protein</topology>
    </subcellularLocation>
</comment>
<dbReference type="PANTHER" id="PTHR47019:SF1">
    <property type="entry name" value="LIPID II FLIPPASE MURJ"/>
    <property type="match status" value="1"/>
</dbReference>
<keyword evidence="10" id="KW-1185">Reference proteome</keyword>
<evidence type="ECO:0008006" key="11">
    <source>
        <dbReference type="Google" id="ProtNLM"/>
    </source>
</evidence>
<feature type="transmembrane region" description="Helical" evidence="8">
    <location>
        <begin position="58"/>
        <end position="77"/>
    </location>
</feature>
<dbReference type="PRINTS" id="PR01806">
    <property type="entry name" value="VIRFACTRMVIN"/>
</dbReference>
<name>A0ABN2WLA3_9MICO</name>
<proteinExistence type="predicted"/>
<evidence type="ECO:0000256" key="2">
    <source>
        <dbReference type="ARBA" id="ARBA00022475"/>
    </source>
</evidence>
<dbReference type="InterPro" id="IPR051050">
    <property type="entry name" value="Lipid_II_flippase_MurJ/MviN"/>
</dbReference>
<evidence type="ECO:0000256" key="6">
    <source>
        <dbReference type="ARBA" id="ARBA00022989"/>
    </source>
</evidence>
<evidence type="ECO:0000256" key="4">
    <source>
        <dbReference type="ARBA" id="ARBA00022960"/>
    </source>
</evidence>
<sequence>MAENRLSSLAKSSSVMAAGTLVSRILGFVKAAMLIVAIGVAVGGTADAFDVANKIPNTLYMLLSGGVINAVLVPQIVRAAKRPDGGKDYIDRLLTLAILALAAVTIVATLCAPLLIRLYSSPAWSDDQRALAVAFAFWCLPQIFFYGLYTMLGQVLNAKSNFGPYMWAPALNNVISIAGLGVFIALFGRGDNGEHPVVSWDGTMIAVLAGSATLGVVGQALILLWPLARIGYVWRPRFGFRGVGLGRAGHVAGWAFGMMLIGQLAFVVTSRVASTATSDGTEASASNAAYTTSYLIFMLPHSIVAVSLATALFTQLSTYAADRDTQSVRSSLGLGLRLVGFVNVFAMSGLMALSVPAAMVITGGGSMANAQALAPVVVTMLAGLVPFSANYLLQRVFYAYEDAKTPFWVQVPATLVTVAGVLCAGAFLPTTWIVAGIGLAMSFGYLVSTVLSAVILRKRLRTLQLGRVFFAHVKFLLAGIVAGCSGFIVLHFLGAGAYSTLFSALVTCVLLAGGMLILYVVVCYVLRVEELQQILATVRSKLRR</sequence>
<dbReference type="EMBL" id="BAAAPZ010000004">
    <property type="protein sequence ID" value="GAA2094831.1"/>
    <property type="molecule type" value="Genomic_DNA"/>
</dbReference>
<dbReference type="Proteomes" id="UP001500984">
    <property type="component" value="Unassembled WGS sequence"/>
</dbReference>
<comment type="caution">
    <text evidence="9">The sequence shown here is derived from an EMBL/GenBank/DDBJ whole genome shotgun (WGS) entry which is preliminary data.</text>
</comment>
<evidence type="ECO:0000256" key="8">
    <source>
        <dbReference type="SAM" id="Phobius"/>
    </source>
</evidence>
<evidence type="ECO:0000313" key="9">
    <source>
        <dbReference type="EMBL" id="GAA2094831.1"/>
    </source>
</evidence>
<feature type="transmembrane region" description="Helical" evidence="8">
    <location>
        <begin position="334"/>
        <end position="361"/>
    </location>
</feature>
<keyword evidence="4" id="KW-0133">Cell shape</keyword>
<keyword evidence="5" id="KW-0573">Peptidoglycan synthesis</keyword>
<keyword evidence="6 8" id="KW-1133">Transmembrane helix</keyword>
<evidence type="ECO:0000256" key="3">
    <source>
        <dbReference type="ARBA" id="ARBA00022692"/>
    </source>
</evidence>
<accession>A0ABN2WLA3</accession>
<feature type="transmembrane region" description="Helical" evidence="8">
    <location>
        <begin position="170"/>
        <end position="190"/>
    </location>
</feature>
<feature type="transmembrane region" description="Helical" evidence="8">
    <location>
        <begin position="373"/>
        <end position="393"/>
    </location>
</feature>
<dbReference type="RefSeq" id="WP_344336552.1">
    <property type="nucleotide sequence ID" value="NZ_BAAAPZ010000004.1"/>
</dbReference>
<protein>
    <recommendedName>
        <fullName evidence="11">Murein biosynthesis integral membrane protein MurJ</fullName>
    </recommendedName>
</protein>
<feature type="transmembrane region" description="Helical" evidence="8">
    <location>
        <begin position="89"/>
        <end position="116"/>
    </location>
</feature>
<organism evidence="9 10">
    <name type="scientific">Brevibacterium salitolerans</name>
    <dbReference type="NCBI Taxonomy" id="1403566"/>
    <lineage>
        <taxon>Bacteria</taxon>
        <taxon>Bacillati</taxon>
        <taxon>Actinomycetota</taxon>
        <taxon>Actinomycetes</taxon>
        <taxon>Micrococcales</taxon>
        <taxon>Brevibacteriaceae</taxon>
        <taxon>Brevibacterium</taxon>
    </lineage>
</organism>
<keyword evidence="7 8" id="KW-0472">Membrane</keyword>
<dbReference type="InterPro" id="IPR004268">
    <property type="entry name" value="MurJ"/>
</dbReference>
<gene>
    <name evidence="9" type="ORF">GCM10009823_14050</name>
</gene>
<feature type="transmembrane region" description="Helical" evidence="8">
    <location>
        <begin position="248"/>
        <end position="268"/>
    </location>
</feature>
<dbReference type="Pfam" id="PF03023">
    <property type="entry name" value="MurJ"/>
    <property type="match status" value="1"/>
</dbReference>
<feature type="transmembrane region" description="Helical" evidence="8">
    <location>
        <begin position="202"/>
        <end position="227"/>
    </location>
</feature>
<feature type="transmembrane region" description="Helical" evidence="8">
    <location>
        <begin position="405"/>
        <end position="427"/>
    </location>
</feature>
<feature type="transmembrane region" description="Helical" evidence="8">
    <location>
        <begin position="288"/>
        <end position="313"/>
    </location>
</feature>
<feature type="transmembrane region" description="Helical" evidence="8">
    <location>
        <begin position="468"/>
        <end position="494"/>
    </location>
</feature>